<feature type="compositionally biased region" description="Polar residues" evidence="1">
    <location>
        <begin position="53"/>
        <end position="64"/>
    </location>
</feature>
<proteinExistence type="predicted"/>
<name>A0AAE0L8L6_9CHLO</name>
<keyword evidence="3" id="KW-1185">Reference proteome</keyword>
<gene>
    <name evidence="2" type="ORF">CYMTET_15760</name>
</gene>
<protein>
    <submittedName>
        <fullName evidence="2">Uncharacterized protein</fullName>
    </submittedName>
</protein>
<dbReference type="EMBL" id="LGRX02006742">
    <property type="protein sequence ID" value="KAK3276151.1"/>
    <property type="molecule type" value="Genomic_DNA"/>
</dbReference>
<evidence type="ECO:0000256" key="1">
    <source>
        <dbReference type="SAM" id="MobiDB-lite"/>
    </source>
</evidence>
<dbReference type="AlphaFoldDB" id="A0AAE0L8L6"/>
<accession>A0AAE0L8L6</accession>
<sequence>MTGLAKRGDMHTEPAPRVLAGYNSGQGANETGGHNQARDAPGSGSAQRGADGQRNSQPMAVQWGTQLEAFAEELAAVQRG</sequence>
<evidence type="ECO:0000313" key="2">
    <source>
        <dbReference type="EMBL" id="KAK3276151.1"/>
    </source>
</evidence>
<organism evidence="2 3">
    <name type="scientific">Cymbomonas tetramitiformis</name>
    <dbReference type="NCBI Taxonomy" id="36881"/>
    <lineage>
        <taxon>Eukaryota</taxon>
        <taxon>Viridiplantae</taxon>
        <taxon>Chlorophyta</taxon>
        <taxon>Pyramimonadophyceae</taxon>
        <taxon>Pyramimonadales</taxon>
        <taxon>Pyramimonadaceae</taxon>
        <taxon>Cymbomonas</taxon>
    </lineage>
</organism>
<comment type="caution">
    <text evidence="2">The sequence shown here is derived from an EMBL/GenBank/DDBJ whole genome shotgun (WGS) entry which is preliminary data.</text>
</comment>
<reference evidence="2 3" key="1">
    <citation type="journal article" date="2015" name="Genome Biol. Evol.">
        <title>Comparative Genomics of a Bacterivorous Green Alga Reveals Evolutionary Causalities and Consequences of Phago-Mixotrophic Mode of Nutrition.</title>
        <authorList>
            <person name="Burns J.A."/>
            <person name="Paasch A."/>
            <person name="Narechania A."/>
            <person name="Kim E."/>
        </authorList>
    </citation>
    <scope>NUCLEOTIDE SEQUENCE [LARGE SCALE GENOMIC DNA]</scope>
    <source>
        <strain evidence="2 3">PLY_AMNH</strain>
    </source>
</reference>
<dbReference type="Proteomes" id="UP001190700">
    <property type="component" value="Unassembled WGS sequence"/>
</dbReference>
<evidence type="ECO:0000313" key="3">
    <source>
        <dbReference type="Proteomes" id="UP001190700"/>
    </source>
</evidence>
<feature type="region of interest" description="Disordered" evidence="1">
    <location>
        <begin position="1"/>
        <end position="64"/>
    </location>
</feature>
<feature type="compositionally biased region" description="Basic and acidic residues" evidence="1">
    <location>
        <begin position="1"/>
        <end position="14"/>
    </location>
</feature>
<feature type="compositionally biased region" description="Polar residues" evidence="1">
    <location>
        <begin position="23"/>
        <end position="34"/>
    </location>
</feature>